<dbReference type="InterPro" id="IPR023214">
    <property type="entry name" value="HAD_sf"/>
</dbReference>
<evidence type="ECO:0000313" key="15">
    <source>
        <dbReference type="Proteomes" id="UP000516404"/>
    </source>
</evidence>
<evidence type="ECO:0000256" key="7">
    <source>
        <dbReference type="ARBA" id="ARBA00022967"/>
    </source>
</evidence>
<evidence type="ECO:0000256" key="12">
    <source>
        <dbReference type="RuleBase" id="RU362081"/>
    </source>
</evidence>
<dbReference type="SUPFAM" id="SSF81665">
    <property type="entry name" value="Calcium ATPase, transmembrane domain M"/>
    <property type="match status" value="1"/>
</dbReference>
<keyword evidence="4 12" id="KW-0479">Metal-binding</keyword>
<keyword evidence="9 12" id="KW-0472">Membrane</keyword>
<dbReference type="Proteomes" id="UP000516404">
    <property type="component" value="Chromosome"/>
</dbReference>
<feature type="transmembrane region" description="Helical" evidence="12">
    <location>
        <begin position="360"/>
        <end position="380"/>
    </location>
</feature>
<dbReference type="GO" id="GO:0016887">
    <property type="term" value="F:ATP hydrolysis activity"/>
    <property type="evidence" value="ECO:0007669"/>
    <property type="project" value="InterPro"/>
</dbReference>
<dbReference type="PRINTS" id="PR00119">
    <property type="entry name" value="CATATPASE"/>
</dbReference>
<dbReference type="InterPro" id="IPR027256">
    <property type="entry name" value="P-typ_ATPase_IB"/>
</dbReference>
<name>A0A7H2BDX4_9MICC</name>
<reference evidence="14 15" key="1">
    <citation type="submission" date="2020-09" db="EMBL/GenBank/DDBJ databases">
        <title>Investigation of environmental microbes.</title>
        <authorList>
            <person name="Ou Y."/>
            <person name="Kang Q."/>
        </authorList>
    </citation>
    <scope>NUCLEOTIDE SEQUENCE [LARGE SCALE GENOMIC DNA]</scope>
    <source>
        <strain evidence="14 15">KJZ-14</strain>
    </source>
</reference>
<dbReference type="GO" id="GO:0043682">
    <property type="term" value="F:P-type divalent copper transporter activity"/>
    <property type="evidence" value="ECO:0007669"/>
    <property type="project" value="TreeGrafter"/>
</dbReference>
<organism evidence="14 15">
    <name type="scientific">Rothia terrae</name>
    <dbReference type="NCBI Taxonomy" id="396015"/>
    <lineage>
        <taxon>Bacteria</taxon>
        <taxon>Bacillati</taxon>
        <taxon>Actinomycetota</taxon>
        <taxon>Actinomycetes</taxon>
        <taxon>Micrococcales</taxon>
        <taxon>Micrococcaceae</taxon>
        <taxon>Rothia</taxon>
    </lineage>
</organism>
<sequence>MSSTTPQDILQQPETRVLNLNVGGMTCASCVGRVERKLRKLEGVDASVNLPLESARVIVPASISDDQIVQAVEKAGYSASVKHDEDSSPELDTTSLHSPEMLKKRIWVAVIFAVPVFCITMFSVFQFPHWGWVVALLALPVVTWASWPFHRSAAINARHLSGTMDTLVSLGIIASYGFSLVSLIAYPYVTAHAGHDGMSAHDHNLYFDSSTMVALFLLVGRFIEARTQRRSSEALRKLLDLGAKDVAVIQNGKEIRIPVKDLLPDDEFVVRPGEKIATDGVVLSGSSAIDESLLTGESVPVEVSPGSSVTGATVNVSGALTVRATRVGSETTLAQMGKLVSEAQSSKAPIARLADRISSVFVPIVLAIAALTFVVWLLVSPDISDAFIAGVSVLIIACPCALGLATPTALLAGTGRGSQLGILIKSAQVLEDTRGVNTVVLDKTGTVTTGDVEVIQVEAFSSDADPYLEVLAPAAAVEQRSEHPIARAIAAAGSARGTLPESQDFKSYAGGGVRAVLADGRTVVVGKADFLDERRAFLNDYQRELISAKEHEGFTTVAVAVNGKPVGIICLQDAPKPDSAQSIAELKALGLRPVLLTGDALPVAQAVAQQVGIDESDVFAQVSPEDKVTKVRELQDAGQTVAMVGDGVNDAAALAQADLGIAMGSGTDVAMEAADMTLMRSELASVPTALKLSRATLRLIKSNLFWAFIYNVVAIPVAALGLLNPMIAGAAMAFSSVFVVLNSLRLTWWKP</sequence>
<comment type="subcellular location">
    <subcellularLocation>
        <location evidence="1">Cell membrane</location>
        <topology evidence="1">Multi-pass membrane protein</topology>
    </subcellularLocation>
</comment>
<protein>
    <recommendedName>
        <fullName evidence="11">Cation-transporting P-type ATPase B</fullName>
    </recommendedName>
</protein>
<evidence type="ECO:0000259" key="13">
    <source>
        <dbReference type="PROSITE" id="PS50846"/>
    </source>
</evidence>
<evidence type="ECO:0000256" key="3">
    <source>
        <dbReference type="ARBA" id="ARBA00022692"/>
    </source>
</evidence>
<dbReference type="RefSeq" id="WP_190724673.1">
    <property type="nucleotide sequence ID" value="NZ_CP061539.1"/>
</dbReference>
<dbReference type="GO" id="GO:0005886">
    <property type="term" value="C:plasma membrane"/>
    <property type="evidence" value="ECO:0007669"/>
    <property type="project" value="UniProtKB-SubCell"/>
</dbReference>
<keyword evidence="7" id="KW-1278">Translocase</keyword>
<dbReference type="PROSITE" id="PS00154">
    <property type="entry name" value="ATPASE_E1_E2"/>
    <property type="match status" value="1"/>
</dbReference>
<evidence type="ECO:0000256" key="1">
    <source>
        <dbReference type="ARBA" id="ARBA00004651"/>
    </source>
</evidence>
<dbReference type="InterPro" id="IPR018303">
    <property type="entry name" value="ATPase_P-typ_P_site"/>
</dbReference>
<feature type="transmembrane region" description="Helical" evidence="12">
    <location>
        <begin position="729"/>
        <end position="748"/>
    </location>
</feature>
<dbReference type="PROSITE" id="PS01047">
    <property type="entry name" value="HMA_1"/>
    <property type="match status" value="1"/>
</dbReference>
<dbReference type="FunFam" id="2.70.150.10:FF:000002">
    <property type="entry name" value="Copper-transporting ATPase 1, putative"/>
    <property type="match status" value="1"/>
</dbReference>
<dbReference type="InterPro" id="IPR001757">
    <property type="entry name" value="P_typ_ATPase"/>
</dbReference>
<evidence type="ECO:0000313" key="14">
    <source>
        <dbReference type="EMBL" id="QNV37870.1"/>
    </source>
</evidence>
<evidence type="ECO:0000256" key="6">
    <source>
        <dbReference type="ARBA" id="ARBA00022840"/>
    </source>
</evidence>
<evidence type="ECO:0000256" key="10">
    <source>
        <dbReference type="ARBA" id="ARBA00049360"/>
    </source>
</evidence>
<dbReference type="PANTHER" id="PTHR43520">
    <property type="entry name" value="ATP7, ISOFORM B"/>
    <property type="match status" value="1"/>
</dbReference>
<feature type="transmembrane region" description="Helical" evidence="12">
    <location>
        <begin position="167"/>
        <end position="185"/>
    </location>
</feature>
<dbReference type="PANTHER" id="PTHR43520:SF8">
    <property type="entry name" value="P-TYPE CU(+) TRANSPORTER"/>
    <property type="match status" value="1"/>
</dbReference>
<dbReference type="Pfam" id="PF00122">
    <property type="entry name" value="E1-E2_ATPase"/>
    <property type="match status" value="1"/>
</dbReference>
<dbReference type="SFLD" id="SFLDG00002">
    <property type="entry name" value="C1.7:_P-type_atpase_like"/>
    <property type="match status" value="1"/>
</dbReference>
<dbReference type="GeneID" id="96622745"/>
<evidence type="ECO:0000256" key="4">
    <source>
        <dbReference type="ARBA" id="ARBA00022723"/>
    </source>
</evidence>
<dbReference type="CDD" id="cd00371">
    <property type="entry name" value="HMA"/>
    <property type="match status" value="1"/>
</dbReference>
<dbReference type="SUPFAM" id="SSF81653">
    <property type="entry name" value="Calcium ATPase, transduction domain A"/>
    <property type="match status" value="1"/>
</dbReference>
<dbReference type="FunFam" id="3.30.70.100:FF:000005">
    <property type="entry name" value="Copper-exporting P-type ATPase A"/>
    <property type="match status" value="1"/>
</dbReference>
<comment type="catalytic activity">
    <reaction evidence="10">
        <text>ATP + H2O = ADP + phosphate + H(+)</text>
        <dbReference type="Rhea" id="RHEA:13065"/>
        <dbReference type="ChEBI" id="CHEBI:15377"/>
        <dbReference type="ChEBI" id="CHEBI:15378"/>
        <dbReference type="ChEBI" id="CHEBI:30616"/>
        <dbReference type="ChEBI" id="CHEBI:43474"/>
        <dbReference type="ChEBI" id="CHEBI:456216"/>
    </reaction>
</comment>
<dbReference type="SUPFAM" id="SSF56784">
    <property type="entry name" value="HAD-like"/>
    <property type="match status" value="1"/>
</dbReference>
<feature type="transmembrane region" description="Helical" evidence="12">
    <location>
        <begin position="386"/>
        <end position="412"/>
    </location>
</feature>
<dbReference type="PROSITE" id="PS01229">
    <property type="entry name" value="COF_2"/>
    <property type="match status" value="1"/>
</dbReference>
<evidence type="ECO:0000256" key="5">
    <source>
        <dbReference type="ARBA" id="ARBA00022741"/>
    </source>
</evidence>
<keyword evidence="3 12" id="KW-0812">Transmembrane</keyword>
<evidence type="ECO:0000256" key="2">
    <source>
        <dbReference type="ARBA" id="ARBA00006024"/>
    </source>
</evidence>
<evidence type="ECO:0000256" key="9">
    <source>
        <dbReference type="ARBA" id="ARBA00023136"/>
    </source>
</evidence>
<dbReference type="Pfam" id="PF00702">
    <property type="entry name" value="Hydrolase"/>
    <property type="match status" value="1"/>
</dbReference>
<dbReference type="InterPro" id="IPR008250">
    <property type="entry name" value="ATPase_P-typ_transduc_dom_A_sf"/>
</dbReference>
<dbReference type="InterPro" id="IPR036412">
    <property type="entry name" value="HAD-like_sf"/>
</dbReference>
<dbReference type="Gene3D" id="3.40.1110.10">
    <property type="entry name" value="Calcium-transporting ATPase, cytoplasmic domain N"/>
    <property type="match status" value="1"/>
</dbReference>
<dbReference type="PRINTS" id="PR00943">
    <property type="entry name" value="CUATPASE"/>
</dbReference>
<dbReference type="SFLD" id="SFLDF00027">
    <property type="entry name" value="p-type_atpase"/>
    <property type="match status" value="1"/>
</dbReference>
<accession>A0A7H2BDX4</accession>
<keyword evidence="5 12" id="KW-0547">Nucleotide-binding</keyword>
<dbReference type="GO" id="GO:0005507">
    <property type="term" value="F:copper ion binding"/>
    <property type="evidence" value="ECO:0007669"/>
    <property type="project" value="TreeGrafter"/>
</dbReference>
<dbReference type="KEGG" id="rter:IDM49_00725"/>
<dbReference type="PROSITE" id="PS50846">
    <property type="entry name" value="HMA_2"/>
    <property type="match status" value="1"/>
</dbReference>
<dbReference type="Gene3D" id="2.70.150.10">
    <property type="entry name" value="Calcium-transporting ATPase, cytoplasmic transduction domain A"/>
    <property type="match status" value="1"/>
</dbReference>
<dbReference type="NCBIfam" id="TIGR01494">
    <property type="entry name" value="ATPase_P-type"/>
    <property type="match status" value="1"/>
</dbReference>
<dbReference type="AlphaFoldDB" id="A0A7H2BDX4"/>
<feature type="transmembrane region" description="Helical" evidence="12">
    <location>
        <begin position="704"/>
        <end position="723"/>
    </location>
</feature>
<keyword evidence="12" id="KW-1003">Cell membrane</keyword>
<dbReference type="GO" id="GO:0055070">
    <property type="term" value="P:copper ion homeostasis"/>
    <property type="evidence" value="ECO:0007669"/>
    <property type="project" value="TreeGrafter"/>
</dbReference>
<dbReference type="InterPro" id="IPR023299">
    <property type="entry name" value="ATPase_P-typ_cyto_dom_N"/>
</dbReference>
<feature type="transmembrane region" description="Helical" evidence="12">
    <location>
        <begin position="130"/>
        <end position="147"/>
    </location>
</feature>
<dbReference type="InterPro" id="IPR017969">
    <property type="entry name" value="Heavy-metal-associated_CS"/>
</dbReference>
<dbReference type="Pfam" id="PF00403">
    <property type="entry name" value="HMA"/>
    <property type="match status" value="1"/>
</dbReference>
<feature type="domain" description="HMA" evidence="13">
    <location>
        <begin position="16"/>
        <end position="80"/>
    </location>
</feature>
<keyword evidence="6 12" id="KW-0067">ATP-binding</keyword>
<dbReference type="InterPro" id="IPR023298">
    <property type="entry name" value="ATPase_P-typ_TM_dom_sf"/>
</dbReference>
<feature type="transmembrane region" description="Helical" evidence="12">
    <location>
        <begin position="205"/>
        <end position="223"/>
    </location>
</feature>
<dbReference type="InterPro" id="IPR036163">
    <property type="entry name" value="HMA_dom_sf"/>
</dbReference>
<dbReference type="InterPro" id="IPR059000">
    <property type="entry name" value="ATPase_P-type_domA"/>
</dbReference>
<evidence type="ECO:0000256" key="8">
    <source>
        <dbReference type="ARBA" id="ARBA00022989"/>
    </source>
</evidence>
<dbReference type="NCBIfam" id="TIGR01511">
    <property type="entry name" value="ATPase-IB1_Cu"/>
    <property type="match status" value="1"/>
</dbReference>
<keyword evidence="15" id="KW-1185">Reference proteome</keyword>
<dbReference type="NCBIfam" id="TIGR01525">
    <property type="entry name" value="ATPase-IB_hvy"/>
    <property type="match status" value="1"/>
</dbReference>
<feature type="transmembrane region" description="Helical" evidence="12">
    <location>
        <begin position="106"/>
        <end position="124"/>
    </location>
</feature>
<dbReference type="CDD" id="cd02094">
    <property type="entry name" value="P-type_ATPase_Cu-like"/>
    <property type="match status" value="1"/>
</dbReference>
<dbReference type="SFLD" id="SFLDS00003">
    <property type="entry name" value="Haloacid_Dehalogenase"/>
    <property type="match status" value="1"/>
</dbReference>
<dbReference type="InterPro" id="IPR006121">
    <property type="entry name" value="HMA_dom"/>
</dbReference>
<dbReference type="InterPro" id="IPR044492">
    <property type="entry name" value="P_typ_ATPase_HD_dom"/>
</dbReference>
<dbReference type="SUPFAM" id="SSF55008">
    <property type="entry name" value="HMA, heavy metal-associated domain"/>
    <property type="match status" value="1"/>
</dbReference>
<gene>
    <name evidence="14" type="ORF">IDM49_00725</name>
</gene>
<proteinExistence type="inferred from homology"/>
<dbReference type="EMBL" id="CP061539">
    <property type="protein sequence ID" value="QNV37870.1"/>
    <property type="molecule type" value="Genomic_DNA"/>
</dbReference>
<comment type="similarity">
    <text evidence="2 12">Belongs to the cation transport ATPase (P-type) (TC 3.A.3) family. Type IB subfamily.</text>
</comment>
<keyword evidence="8 12" id="KW-1133">Transmembrane helix</keyword>
<dbReference type="Gene3D" id="3.40.50.1000">
    <property type="entry name" value="HAD superfamily/HAD-like"/>
    <property type="match status" value="1"/>
</dbReference>
<evidence type="ECO:0000256" key="11">
    <source>
        <dbReference type="ARBA" id="ARBA00074171"/>
    </source>
</evidence>
<dbReference type="GO" id="GO:0005524">
    <property type="term" value="F:ATP binding"/>
    <property type="evidence" value="ECO:0007669"/>
    <property type="project" value="UniProtKB-UniRule"/>
</dbReference>
<dbReference type="Gene3D" id="3.30.70.100">
    <property type="match status" value="1"/>
</dbReference>